<evidence type="ECO:0000256" key="2">
    <source>
        <dbReference type="SAM" id="Phobius"/>
    </source>
</evidence>
<dbReference type="PANTHER" id="PTHR46155">
    <property type="entry name" value="BIFUNCTIONAL INHIBITOR/LIPID-TRANSFER PROTEIN/SEED STORAGE 2S ALBUMIN SUPERFAMILY PROTEIN"/>
    <property type="match status" value="1"/>
</dbReference>
<evidence type="ECO:0000313" key="4">
    <source>
        <dbReference type="EMBL" id="CAD5118216.1"/>
    </source>
</evidence>
<feature type="signal peptide" evidence="3">
    <location>
        <begin position="1"/>
        <end position="20"/>
    </location>
</feature>
<dbReference type="EMBL" id="CAJFCJ010000008">
    <property type="protein sequence ID" value="CAD5118216.1"/>
    <property type="molecule type" value="Genomic_DNA"/>
</dbReference>
<dbReference type="Proteomes" id="UP000549394">
    <property type="component" value="Unassembled WGS sequence"/>
</dbReference>
<keyword evidence="2" id="KW-0812">Transmembrane</keyword>
<keyword evidence="3" id="KW-0732">Signal</keyword>
<feature type="chain" id="PRO_5029562885" evidence="3">
    <location>
        <begin position="21"/>
        <end position="332"/>
    </location>
</feature>
<feature type="compositionally biased region" description="Basic and acidic residues" evidence="1">
    <location>
        <begin position="223"/>
        <end position="242"/>
    </location>
</feature>
<keyword evidence="2" id="KW-1133">Transmembrane helix</keyword>
<evidence type="ECO:0000313" key="5">
    <source>
        <dbReference type="Proteomes" id="UP000549394"/>
    </source>
</evidence>
<gene>
    <name evidence="4" type="ORF">DGYR_LOCUS6630</name>
</gene>
<keyword evidence="2" id="KW-0472">Membrane</keyword>
<feature type="compositionally biased region" description="Basic and acidic residues" evidence="1">
    <location>
        <begin position="302"/>
        <end position="317"/>
    </location>
</feature>
<dbReference type="PANTHER" id="PTHR46155:SF1">
    <property type="entry name" value="BIFUNCTIONAL INHIBITOR_LIPID-TRANSFER PROTEIN_SEED STORAGE 2S ALBUMIN SUPERFAMILY PROTEIN"/>
    <property type="match status" value="1"/>
</dbReference>
<reference evidence="4 5" key="1">
    <citation type="submission" date="2020-08" db="EMBL/GenBank/DDBJ databases">
        <authorList>
            <person name="Hejnol A."/>
        </authorList>
    </citation>
    <scope>NUCLEOTIDE SEQUENCE [LARGE SCALE GENOMIC DNA]</scope>
</reference>
<protein>
    <submittedName>
        <fullName evidence="4">DgyrCDS6939</fullName>
    </submittedName>
</protein>
<organism evidence="4 5">
    <name type="scientific">Dimorphilus gyrociliatus</name>
    <dbReference type="NCBI Taxonomy" id="2664684"/>
    <lineage>
        <taxon>Eukaryota</taxon>
        <taxon>Metazoa</taxon>
        <taxon>Spiralia</taxon>
        <taxon>Lophotrochozoa</taxon>
        <taxon>Annelida</taxon>
        <taxon>Polychaeta</taxon>
        <taxon>Polychaeta incertae sedis</taxon>
        <taxon>Dinophilidae</taxon>
        <taxon>Dimorphilus</taxon>
    </lineage>
</organism>
<feature type="transmembrane region" description="Helical" evidence="2">
    <location>
        <begin position="146"/>
        <end position="170"/>
    </location>
</feature>
<evidence type="ECO:0000256" key="1">
    <source>
        <dbReference type="SAM" id="MobiDB-lite"/>
    </source>
</evidence>
<comment type="caution">
    <text evidence="4">The sequence shown here is derived from an EMBL/GenBank/DDBJ whole genome shotgun (WGS) entry which is preliminary data.</text>
</comment>
<name>A0A7I8VS75_9ANNE</name>
<accession>A0A7I8VS75</accession>
<proteinExistence type="predicted"/>
<feature type="compositionally biased region" description="Polar residues" evidence="1">
    <location>
        <begin position="264"/>
        <end position="287"/>
    </location>
</feature>
<sequence>MATSKTVFVTLILLLPTVCSLSDSNTTYNADNSTLRYETIQPNTTKQSFVEEPLGELNAKIVTADKSTVVDDVTTQGVKISSTVQLSTADPKTSKKTTVIKQQSTRKLIETTTNPEITTERVVKTDPPYIVQTLEPKPEKQEGSSLGIIIGCICGIIFLIIIIVIIVCYARYKKRKSSGSSLFMKDDKLHYFMRDKEDSIYRNSDDRRSYRAKKGEVEILETSKMDPVGVRRSETTRSDNIYRKKKRAPAPPGPLPYNSRKSVRSTLASVSSNEPETELTTFKTNANEEVDKPLLTQQVRNGDNHEYCELDDYDRTKNPFLSDELDDNRNVK</sequence>
<evidence type="ECO:0000256" key="3">
    <source>
        <dbReference type="SAM" id="SignalP"/>
    </source>
</evidence>
<dbReference type="AlphaFoldDB" id="A0A7I8VS75"/>
<keyword evidence="5" id="KW-1185">Reference proteome</keyword>
<feature type="region of interest" description="Disordered" evidence="1">
    <location>
        <begin position="223"/>
        <end position="332"/>
    </location>
</feature>